<feature type="transmembrane region" description="Helical" evidence="1">
    <location>
        <begin position="197"/>
        <end position="217"/>
    </location>
</feature>
<protein>
    <submittedName>
        <fullName evidence="2">Uncharacterized protein</fullName>
    </submittedName>
</protein>
<sequence>MLKKGLEKTLKFFPRLEDLAEVFDPLHRGEAFASSPNPRSIERKYILNVPTLKAKSSVEKITDGQSYEILGQPTGFEISEVKTAEGEIKIRIDFVNNIFADVMKIMCNVGLVLMMVFAAFYFAGINPADNLNLEVQKWSEPAEKFWSDVKGIHSTGYSWFLQNPLDPENAILLSVTLLALTPVIGILLTIPRSTGALRVIFLVIAVEFVYAIFRVMMGGGPMGH</sequence>
<accession>A0A075WFS9</accession>
<dbReference type="KEGG" id="afg:AFULGI_00018840"/>
<keyword evidence="1" id="KW-0472">Membrane</keyword>
<dbReference type="RefSeq" id="WP_048064429.1">
    <property type="nucleotide sequence ID" value="NZ_CP006577.1"/>
</dbReference>
<gene>
    <name evidence="2" type="ORF">AFULGI_00018840</name>
</gene>
<dbReference type="GeneID" id="24795378"/>
<dbReference type="HOGENOM" id="CLU_099314_0_0_2"/>
<dbReference type="AlphaFoldDB" id="A0A075WFS9"/>
<evidence type="ECO:0000313" key="2">
    <source>
        <dbReference type="EMBL" id="AIG98637.1"/>
    </source>
</evidence>
<reference evidence="2 3" key="1">
    <citation type="submission" date="2013-07" db="EMBL/GenBank/DDBJ databases">
        <title>Genome of Archaeoglobus fulgidus.</title>
        <authorList>
            <person name="Fiebig A."/>
            <person name="Birkeland N.-K."/>
        </authorList>
    </citation>
    <scope>NUCLEOTIDE SEQUENCE [LARGE SCALE GENOMIC DNA]</scope>
    <source>
        <strain evidence="2 3">DSM 8774</strain>
    </source>
</reference>
<dbReference type="EMBL" id="CP006577">
    <property type="protein sequence ID" value="AIG98637.1"/>
    <property type="molecule type" value="Genomic_DNA"/>
</dbReference>
<evidence type="ECO:0000313" key="3">
    <source>
        <dbReference type="Proteomes" id="UP000028501"/>
    </source>
</evidence>
<proteinExistence type="predicted"/>
<evidence type="ECO:0000256" key="1">
    <source>
        <dbReference type="SAM" id="Phobius"/>
    </source>
</evidence>
<name>A0A075WFS9_ARCFL</name>
<dbReference type="Proteomes" id="UP000028501">
    <property type="component" value="Chromosome"/>
</dbReference>
<keyword evidence="1" id="KW-1133">Transmembrane helix</keyword>
<keyword evidence="1" id="KW-0812">Transmembrane</keyword>
<feature type="transmembrane region" description="Helical" evidence="1">
    <location>
        <begin position="105"/>
        <end position="123"/>
    </location>
</feature>
<feature type="transmembrane region" description="Helical" evidence="1">
    <location>
        <begin position="170"/>
        <end position="190"/>
    </location>
</feature>
<organism evidence="2 3">
    <name type="scientific">Archaeoglobus fulgidus DSM 8774</name>
    <dbReference type="NCBI Taxonomy" id="1344584"/>
    <lineage>
        <taxon>Archaea</taxon>
        <taxon>Methanobacteriati</taxon>
        <taxon>Methanobacteriota</taxon>
        <taxon>Archaeoglobi</taxon>
        <taxon>Archaeoglobales</taxon>
        <taxon>Archaeoglobaceae</taxon>
        <taxon>Archaeoglobus</taxon>
    </lineage>
</organism>